<comment type="similarity">
    <text evidence="2">Belongs to the ABC transporter superfamily. ABCC family. Conjugate transporter (TC 3.A.1.208) subfamily.</text>
</comment>
<feature type="transmembrane region" description="Helical" evidence="10">
    <location>
        <begin position="348"/>
        <end position="376"/>
    </location>
</feature>
<dbReference type="InterPro" id="IPR003439">
    <property type="entry name" value="ABC_transporter-like_ATP-bd"/>
</dbReference>
<dbReference type="Gene3D" id="3.40.50.300">
    <property type="entry name" value="P-loop containing nucleotide triphosphate hydrolases"/>
    <property type="match status" value="2"/>
</dbReference>
<dbReference type="Gene3D" id="1.20.1560.10">
    <property type="entry name" value="ABC transporter type 1, transmembrane domain"/>
    <property type="match status" value="2"/>
</dbReference>
<feature type="transmembrane region" description="Helical" evidence="10">
    <location>
        <begin position="816"/>
        <end position="835"/>
    </location>
</feature>
<feature type="transmembrane region" description="Helical" evidence="10">
    <location>
        <begin position="213"/>
        <end position="232"/>
    </location>
</feature>
<evidence type="ECO:0000256" key="4">
    <source>
        <dbReference type="ARBA" id="ARBA00022692"/>
    </source>
</evidence>
<proteinExistence type="inferred from homology"/>
<comment type="subcellular location">
    <subcellularLocation>
        <location evidence="1">Membrane</location>
        <topology evidence="1">Multi-pass membrane protein</topology>
    </subcellularLocation>
</comment>
<keyword evidence="14" id="KW-1185">Reference proteome</keyword>
<feature type="domain" description="ABC transporter" evidence="11">
    <location>
        <begin position="460"/>
        <end position="682"/>
    </location>
</feature>
<feature type="transmembrane region" description="Helical" evidence="10">
    <location>
        <begin position="999"/>
        <end position="1020"/>
    </location>
</feature>
<comment type="caution">
    <text evidence="13">The sequence shown here is derived from an EMBL/GenBank/DDBJ whole genome shotgun (WGS) entry which is preliminary data.</text>
</comment>
<dbReference type="InterPro" id="IPR050173">
    <property type="entry name" value="ABC_transporter_C-like"/>
</dbReference>
<dbReference type="SMART" id="SM00382">
    <property type="entry name" value="AAA"/>
    <property type="match status" value="2"/>
</dbReference>
<reference evidence="13 14" key="1">
    <citation type="journal article" date="2021" name="BMC Biol.">
        <title>Horizontally acquired antibacterial genes associated with adaptive radiation of ladybird beetles.</title>
        <authorList>
            <person name="Li H.S."/>
            <person name="Tang X.F."/>
            <person name="Huang Y.H."/>
            <person name="Xu Z.Y."/>
            <person name="Chen M.L."/>
            <person name="Du X.Y."/>
            <person name="Qiu B.Y."/>
            <person name="Chen P.T."/>
            <person name="Zhang W."/>
            <person name="Slipinski A."/>
            <person name="Escalona H.E."/>
            <person name="Waterhouse R.M."/>
            <person name="Zwick A."/>
            <person name="Pang H."/>
        </authorList>
    </citation>
    <scope>NUCLEOTIDE SEQUENCE [LARGE SCALE GENOMIC DNA]</scope>
    <source>
        <strain evidence="13">SYSU2018</strain>
    </source>
</reference>
<keyword evidence="6" id="KW-0547">Nucleotide-binding</keyword>
<feature type="transmembrane region" description="Helical" evidence="10">
    <location>
        <begin position="136"/>
        <end position="155"/>
    </location>
</feature>
<keyword evidence="9 10" id="KW-0472">Membrane</keyword>
<name>A0ABD2NYM0_9CUCU</name>
<evidence type="ECO:0000256" key="6">
    <source>
        <dbReference type="ARBA" id="ARBA00022741"/>
    </source>
</evidence>
<evidence type="ECO:0000256" key="10">
    <source>
        <dbReference type="SAM" id="Phobius"/>
    </source>
</evidence>
<dbReference type="InterPro" id="IPR027417">
    <property type="entry name" value="P-loop_NTPase"/>
</dbReference>
<evidence type="ECO:0000259" key="11">
    <source>
        <dbReference type="PROSITE" id="PS50893"/>
    </source>
</evidence>
<dbReference type="InterPro" id="IPR044726">
    <property type="entry name" value="ABCC_6TM_D2"/>
</dbReference>
<keyword evidence="4 10" id="KW-0812">Transmembrane</keyword>
<feature type="domain" description="ABC transmembrane type-1" evidence="12">
    <location>
        <begin position="98"/>
        <end position="373"/>
    </location>
</feature>
<dbReference type="GO" id="GO:0005524">
    <property type="term" value="F:ATP binding"/>
    <property type="evidence" value="ECO:0007669"/>
    <property type="project" value="UniProtKB-KW"/>
</dbReference>
<keyword evidence="7" id="KW-0067">ATP-binding</keyword>
<accession>A0ABD2NYM0</accession>
<dbReference type="CDD" id="cd18580">
    <property type="entry name" value="ABC_6TM_ABCC_D2"/>
    <property type="match status" value="1"/>
</dbReference>
<evidence type="ECO:0000256" key="2">
    <source>
        <dbReference type="ARBA" id="ARBA00009726"/>
    </source>
</evidence>
<feature type="domain" description="ABC transporter" evidence="11">
    <location>
        <begin position="1092"/>
        <end position="1324"/>
    </location>
</feature>
<feature type="transmembrane region" description="Helical" evidence="10">
    <location>
        <begin position="324"/>
        <end position="342"/>
    </location>
</feature>
<dbReference type="SUPFAM" id="SSF90123">
    <property type="entry name" value="ABC transporter transmembrane region"/>
    <property type="match status" value="2"/>
</dbReference>
<feature type="transmembrane region" description="Helical" evidence="10">
    <location>
        <begin position="889"/>
        <end position="908"/>
    </location>
</feature>
<feature type="domain" description="ABC transmembrane type-1" evidence="12">
    <location>
        <begin position="763"/>
        <end position="1045"/>
    </location>
</feature>
<dbReference type="EMBL" id="JABFTP020000144">
    <property type="protein sequence ID" value="KAL3283466.1"/>
    <property type="molecule type" value="Genomic_DNA"/>
</dbReference>
<feature type="transmembrane region" description="Helical" evidence="10">
    <location>
        <begin position="238"/>
        <end position="260"/>
    </location>
</feature>
<dbReference type="InterPro" id="IPR003593">
    <property type="entry name" value="AAA+_ATPase"/>
</dbReference>
<dbReference type="InterPro" id="IPR011527">
    <property type="entry name" value="ABC1_TM_dom"/>
</dbReference>
<dbReference type="SUPFAM" id="SSF52540">
    <property type="entry name" value="P-loop containing nucleoside triphosphate hydrolases"/>
    <property type="match status" value="2"/>
</dbReference>
<dbReference type="PROSITE" id="PS50893">
    <property type="entry name" value="ABC_TRANSPORTER_2"/>
    <property type="match status" value="2"/>
</dbReference>
<dbReference type="FunFam" id="3.40.50.300:FF:000163">
    <property type="entry name" value="Multidrug resistance-associated protein member 4"/>
    <property type="match status" value="1"/>
</dbReference>
<evidence type="ECO:0000313" key="13">
    <source>
        <dbReference type="EMBL" id="KAL3283466.1"/>
    </source>
</evidence>
<evidence type="ECO:0000256" key="9">
    <source>
        <dbReference type="ARBA" id="ARBA00023136"/>
    </source>
</evidence>
<evidence type="ECO:0000256" key="3">
    <source>
        <dbReference type="ARBA" id="ARBA00022448"/>
    </source>
</evidence>
<evidence type="ECO:0000256" key="8">
    <source>
        <dbReference type="ARBA" id="ARBA00022989"/>
    </source>
</evidence>
<keyword evidence="3" id="KW-0813">Transport</keyword>
<protein>
    <submittedName>
        <fullName evidence="13">Uncharacterized protein</fullName>
    </submittedName>
</protein>
<dbReference type="CDD" id="cd03250">
    <property type="entry name" value="ABCC_MRP_domain1"/>
    <property type="match status" value="1"/>
</dbReference>
<evidence type="ECO:0000313" key="14">
    <source>
        <dbReference type="Proteomes" id="UP001516400"/>
    </source>
</evidence>
<dbReference type="GO" id="GO:0016020">
    <property type="term" value="C:membrane"/>
    <property type="evidence" value="ECO:0007669"/>
    <property type="project" value="UniProtKB-SubCell"/>
</dbReference>
<gene>
    <name evidence="13" type="ORF">HHI36_006610</name>
</gene>
<sequence>MYFRSNMESANENRDKNKQHPLAEANFFSKIFFLYLFKSVKNPLDPENLYKPLICDRSELLGDRLERSWNAEMKKTSKMKKKCIINKCIFRAFWFELLTTAFISCIEVTLRIAEPICLGFVLSYFQPDSKMTQNEVLYWTIGMLCANGFRVIAYAQQRYHTLHTAMKIRVACSNLIYRKLLRLRSTTLQQDGGGKIVTLISNDLSRFDLRTELINYVYTGPIVVIAIVYIIYQQFGNPGLIGIGFIIIVTILQAFMAHYVSTYHLITAKLTDNRIKMMHSLLDGIQVIKMYAWENSFVKLIGRARAEELYHIGKSFLIKSLCESIYILIVPFSIFLALYAVINDHEDITMVMIFLMVIYYTLLNYMISIFFTLGVAKLFEIRVVLKRVNDFLLSEERQDEKQENFEESVDEVLIELENISASWQVDVDNYSLDDCSNISISSETTSLLKKTTQSGNSKTKRSHHYYELPRNKLTDSLKGISLKVEDDEFVGIIGPVGSGKSSLLQVILGELLISSGTKTVRGRISYCPQEAWTFASTIRQNILFGLEYDEGRYLEVIRVCGLHTDFQQFSEGDLTLVGDRGASLSGGQKARINLARALYRDADIYLLDDPFSAVDVAVANYLYTECLMNFLADKCRILVTHHSTHLSNADNIIYMCNGMIDQQGTYHDLVKSGIISDDLDADDEKFHIEKNRTFSKANNDGILEDSLSSTASTDSDSLEKDCARLKSLTRTTHDAITRSRKGGTLLFKYLLADQNYIVFICTILVFIVNQLFISGISLYLGIWSSIEETRDRFSMLGKLFLQYTMGIHKKMYYEDFLGYMVIFLIVFALLQSIFYSTLVKGNSQSIHDNLLEKIKNTNLRFFDTTCSGRILNRFSRDLGTIDESLPRSVMEATQIILMAIGSFLLLIIVDLDFIIPTVILNVLFITLLIIFTKYTRQIKRAESRMVGPILTHVNNSARGITTIKALSAGKILTREFEYHQDNYSSSWFLYGTSSIALSFYVDLSCFLYLLYIALILIFYAKSWNISEGFVGMALTQAMSLTGVIQYGIRQTLEANNLLIAVERIFRYENLQKEEDPDIFVEPPAQWPDKGRIVFEEVGLRYDPDLPLVLKNLNFVINPKEKIGIVGRTGAGKSSIMAAIFRLCIVEGSIEIDGFDTRDIPLQLLRSKIAVIPQDPILFGGTLRFNLDPFNEYDDNTLYKVVHAVDLKDPSGLLCTLDYQVSEGGSNYSVGQRQLICLARALIRKNKILLLDEATANIDPGTDAIIQKTIKRELADCTVLTVAHRLNTVMDSDKVMVMEEGEVIEFDHPHILLQNVNGAFYNMVALARPSEVKRLTKTAFDNYIGWKG</sequence>
<evidence type="ECO:0000256" key="7">
    <source>
        <dbReference type="ARBA" id="ARBA00022840"/>
    </source>
</evidence>
<dbReference type="InterPro" id="IPR036640">
    <property type="entry name" value="ABC1_TM_sf"/>
</dbReference>
<feature type="transmembrane region" description="Helical" evidence="10">
    <location>
        <begin position="88"/>
        <end position="113"/>
    </location>
</feature>
<dbReference type="PANTHER" id="PTHR24223:SF456">
    <property type="entry name" value="MULTIDRUG RESISTANCE-ASSOCIATED PROTEIN LETHAL(2)03659"/>
    <property type="match status" value="1"/>
</dbReference>
<feature type="transmembrane region" description="Helical" evidence="10">
    <location>
        <begin position="756"/>
        <end position="782"/>
    </location>
</feature>
<dbReference type="Pfam" id="PF00005">
    <property type="entry name" value="ABC_tran"/>
    <property type="match status" value="2"/>
</dbReference>
<organism evidence="13 14">
    <name type="scientific">Cryptolaemus montrouzieri</name>
    <dbReference type="NCBI Taxonomy" id="559131"/>
    <lineage>
        <taxon>Eukaryota</taxon>
        <taxon>Metazoa</taxon>
        <taxon>Ecdysozoa</taxon>
        <taxon>Arthropoda</taxon>
        <taxon>Hexapoda</taxon>
        <taxon>Insecta</taxon>
        <taxon>Pterygota</taxon>
        <taxon>Neoptera</taxon>
        <taxon>Endopterygota</taxon>
        <taxon>Coleoptera</taxon>
        <taxon>Polyphaga</taxon>
        <taxon>Cucujiformia</taxon>
        <taxon>Coccinelloidea</taxon>
        <taxon>Coccinellidae</taxon>
        <taxon>Scymninae</taxon>
        <taxon>Scymnini</taxon>
        <taxon>Cryptolaemus</taxon>
    </lineage>
</organism>
<evidence type="ECO:0000256" key="5">
    <source>
        <dbReference type="ARBA" id="ARBA00022737"/>
    </source>
</evidence>
<keyword evidence="8 10" id="KW-1133">Transmembrane helix</keyword>
<dbReference type="Proteomes" id="UP001516400">
    <property type="component" value="Unassembled WGS sequence"/>
</dbReference>
<dbReference type="FunFam" id="3.40.50.300:FF:000973">
    <property type="entry name" value="Multidrug resistance-associated protein 4"/>
    <property type="match status" value="1"/>
</dbReference>
<evidence type="ECO:0000259" key="12">
    <source>
        <dbReference type="PROSITE" id="PS50929"/>
    </source>
</evidence>
<dbReference type="InterPro" id="IPR017871">
    <property type="entry name" value="ABC_transporter-like_CS"/>
</dbReference>
<keyword evidence="5" id="KW-0677">Repeat</keyword>
<evidence type="ECO:0000256" key="1">
    <source>
        <dbReference type="ARBA" id="ARBA00004141"/>
    </source>
</evidence>
<dbReference type="CDD" id="cd03244">
    <property type="entry name" value="ABCC_MRP_domain2"/>
    <property type="match status" value="1"/>
</dbReference>
<dbReference type="PROSITE" id="PS00211">
    <property type="entry name" value="ABC_TRANSPORTER_1"/>
    <property type="match status" value="2"/>
</dbReference>
<dbReference type="PANTHER" id="PTHR24223">
    <property type="entry name" value="ATP-BINDING CASSETTE SUB-FAMILY C"/>
    <property type="match status" value="1"/>
</dbReference>
<dbReference type="PROSITE" id="PS50929">
    <property type="entry name" value="ABC_TM1F"/>
    <property type="match status" value="2"/>
</dbReference>
<feature type="transmembrane region" description="Helical" evidence="10">
    <location>
        <begin position="914"/>
        <end position="935"/>
    </location>
</feature>
<dbReference type="Pfam" id="PF00664">
    <property type="entry name" value="ABC_membrane"/>
    <property type="match status" value="2"/>
</dbReference>